<accession>A0AAE1DLI1</accession>
<comment type="caution">
    <text evidence="1">The sequence shown here is derived from an EMBL/GenBank/DDBJ whole genome shotgun (WGS) entry which is preliminary data.</text>
</comment>
<reference evidence="1" key="1">
    <citation type="journal article" date="2023" name="G3 (Bethesda)">
        <title>A reference genome for the long-term kleptoplast-retaining sea slug Elysia crispata morphotype clarki.</title>
        <authorList>
            <person name="Eastman K.E."/>
            <person name="Pendleton A.L."/>
            <person name="Shaikh M.A."/>
            <person name="Suttiyut T."/>
            <person name="Ogas R."/>
            <person name="Tomko P."/>
            <person name="Gavelis G."/>
            <person name="Widhalm J.R."/>
            <person name="Wisecaver J.H."/>
        </authorList>
    </citation>
    <scope>NUCLEOTIDE SEQUENCE</scope>
    <source>
        <strain evidence="1">ECLA1</strain>
    </source>
</reference>
<evidence type="ECO:0000313" key="1">
    <source>
        <dbReference type="EMBL" id="KAK3774887.1"/>
    </source>
</evidence>
<dbReference type="Proteomes" id="UP001283361">
    <property type="component" value="Unassembled WGS sequence"/>
</dbReference>
<name>A0AAE1DLI1_9GAST</name>
<keyword evidence="2" id="KW-1185">Reference proteome</keyword>
<organism evidence="1 2">
    <name type="scientific">Elysia crispata</name>
    <name type="common">lettuce slug</name>
    <dbReference type="NCBI Taxonomy" id="231223"/>
    <lineage>
        <taxon>Eukaryota</taxon>
        <taxon>Metazoa</taxon>
        <taxon>Spiralia</taxon>
        <taxon>Lophotrochozoa</taxon>
        <taxon>Mollusca</taxon>
        <taxon>Gastropoda</taxon>
        <taxon>Heterobranchia</taxon>
        <taxon>Euthyneura</taxon>
        <taxon>Panpulmonata</taxon>
        <taxon>Sacoglossa</taxon>
        <taxon>Placobranchoidea</taxon>
        <taxon>Plakobranchidae</taxon>
        <taxon>Elysia</taxon>
    </lineage>
</organism>
<dbReference type="EMBL" id="JAWDGP010003379">
    <property type="protein sequence ID" value="KAK3774887.1"/>
    <property type="molecule type" value="Genomic_DNA"/>
</dbReference>
<evidence type="ECO:0000313" key="2">
    <source>
        <dbReference type="Proteomes" id="UP001283361"/>
    </source>
</evidence>
<proteinExistence type="predicted"/>
<dbReference type="AlphaFoldDB" id="A0AAE1DLI1"/>
<gene>
    <name evidence="1" type="ORF">RRG08_007246</name>
</gene>
<sequence length="96" mass="10617">MELSGKDKANSRHIIQLVVQKQLTMIYNKDLMTAEELVEIVERHVEAHGITGAFSTGSALFASLEKNIMKPTTAEATNYGHHIFFSSVIIVKKSAT</sequence>
<protein>
    <submittedName>
        <fullName evidence="1">Uncharacterized protein</fullName>
    </submittedName>
</protein>